<keyword evidence="3" id="KW-1185">Reference proteome</keyword>
<gene>
    <name evidence="2" type="ORF">RGQ15_04025</name>
</gene>
<feature type="chain" id="PRO_5045724833" description="DUF2282 domain-containing protein" evidence="1">
    <location>
        <begin position="22"/>
        <end position="120"/>
    </location>
</feature>
<keyword evidence="1" id="KW-0732">Signal</keyword>
<proteinExistence type="predicted"/>
<name>A0ABU2HNY1_9RHOB</name>
<dbReference type="EMBL" id="JAVQLW010000001">
    <property type="protein sequence ID" value="MDS9466750.1"/>
    <property type="molecule type" value="Genomic_DNA"/>
</dbReference>
<organism evidence="2 3">
    <name type="scientific">Paracoccus aurantius</name>
    <dbReference type="NCBI Taxonomy" id="3073814"/>
    <lineage>
        <taxon>Bacteria</taxon>
        <taxon>Pseudomonadati</taxon>
        <taxon>Pseudomonadota</taxon>
        <taxon>Alphaproteobacteria</taxon>
        <taxon>Rhodobacterales</taxon>
        <taxon>Paracoccaceae</taxon>
        <taxon>Paracoccus</taxon>
    </lineage>
</organism>
<evidence type="ECO:0000313" key="3">
    <source>
        <dbReference type="Proteomes" id="UP001269144"/>
    </source>
</evidence>
<dbReference type="Proteomes" id="UP001269144">
    <property type="component" value="Unassembled WGS sequence"/>
</dbReference>
<protein>
    <recommendedName>
        <fullName evidence="4">DUF2282 domain-containing protein</fullName>
    </recommendedName>
</protein>
<reference evidence="3" key="1">
    <citation type="submission" date="2023-07" db="EMBL/GenBank/DDBJ databases">
        <title>Paracoccus sp. MBLB3053 whole genome sequence.</title>
        <authorList>
            <person name="Hwang C.Y."/>
            <person name="Cho E.-S."/>
            <person name="Seo M.-J."/>
        </authorList>
    </citation>
    <scope>NUCLEOTIDE SEQUENCE [LARGE SCALE GENOMIC DNA]</scope>
    <source>
        <strain evidence="3">MBLB3053</strain>
    </source>
</reference>
<evidence type="ECO:0000313" key="2">
    <source>
        <dbReference type="EMBL" id="MDS9466750.1"/>
    </source>
</evidence>
<evidence type="ECO:0008006" key="4">
    <source>
        <dbReference type="Google" id="ProtNLM"/>
    </source>
</evidence>
<feature type="signal peptide" evidence="1">
    <location>
        <begin position="1"/>
        <end position="21"/>
    </location>
</feature>
<sequence length="120" mass="12675">MTLTIARAAILAAIVAYPACADTGQTSANIMAMGAEILNKAMTQGGYTNVKDNYWWNAVERDCLYVPASNDRAMAVMVVKPTICSLAARGKTGPGAGCPIGTHEAEFDLYPDCGRIMAGR</sequence>
<evidence type="ECO:0000256" key="1">
    <source>
        <dbReference type="SAM" id="SignalP"/>
    </source>
</evidence>
<accession>A0ABU2HNY1</accession>
<dbReference type="RefSeq" id="WP_311158940.1">
    <property type="nucleotide sequence ID" value="NZ_JAVQLW010000001.1"/>
</dbReference>
<comment type="caution">
    <text evidence="2">The sequence shown here is derived from an EMBL/GenBank/DDBJ whole genome shotgun (WGS) entry which is preliminary data.</text>
</comment>